<feature type="binding site" evidence="5">
    <location>
        <position position="72"/>
    </location>
    <ligand>
        <name>Mg(2+)</name>
        <dbReference type="ChEBI" id="CHEBI:18420"/>
        <label>1</label>
        <note>catalytic</note>
    </ligand>
</feature>
<comment type="caution">
    <text evidence="6">The sequence shown here is derived from an EMBL/GenBank/DDBJ whole genome shotgun (WGS) entry which is preliminary data.</text>
</comment>
<feature type="binding site" evidence="5">
    <location>
        <position position="98"/>
    </location>
    <ligand>
        <name>Mg(2+)</name>
        <dbReference type="ChEBI" id="CHEBI:18420"/>
        <label>1</label>
        <note>catalytic</note>
    </ligand>
</feature>
<keyword evidence="4 5" id="KW-0460">Magnesium</keyword>
<sequence>MTLSDSDIDFLVATVAHAGVSEIMPRFRNLSASDISEKTSAVDLVTEADIRAEKQITAALLQRFPTAHIVGEEAYDADRSVIPALRDASLAFVIDPVDGTFNFASGFPAFGTLLAVTVKGETVAGIIHDPVMGDSIVSVKGAGAILKRENGSEAKLRVAEPVGRLADMVGIFSWGHSHPDRRPMIAANMAKTKMALSLNCSAHEYWLVATGKLHFIGHEKLMPWDHLAGVLTHQEAGGYTAKLDGTPYRPGDTEGGILSAPDKESWKMLRRDILGL</sequence>
<evidence type="ECO:0000313" key="6">
    <source>
        <dbReference type="EMBL" id="MDR6101454.1"/>
    </source>
</evidence>
<dbReference type="GO" id="GO:0007165">
    <property type="term" value="P:signal transduction"/>
    <property type="evidence" value="ECO:0007669"/>
    <property type="project" value="TreeGrafter"/>
</dbReference>
<dbReference type="GO" id="GO:0046872">
    <property type="term" value="F:metal ion binding"/>
    <property type="evidence" value="ECO:0007669"/>
    <property type="project" value="UniProtKB-KW"/>
</dbReference>
<dbReference type="PANTHER" id="PTHR20854:SF4">
    <property type="entry name" value="INOSITOL-1-MONOPHOSPHATASE-RELATED"/>
    <property type="match status" value="1"/>
</dbReference>
<evidence type="ECO:0000256" key="2">
    <source>
        <dbReference type="ARBA" id="ARBA00022723"/>
    </source>
</evidence>
<dbReference type="Proteomes" id="UP001255601">
    <property type="component" value="Unassembled WGS sequence"/>
</dbReference>
<organism evidence="6 7">
    <name type="scientific">Agrobacterium larrymoorei</name>
    <dbReference type="NCBI Taxonomy" id="160699"/>
    <lineage>
        <taxon>Bacteria</taxon>
        <taxon>Pseudomonadati</taxon>
        <taxon>Pseudomonadota</taxon>
        <taxon>Alphaproteobacteria</taxon>
        <taxon>Hyphomicrobiales</taxon>
        <taxon>Rhizobiaceae</taxon>
        <taxon>Rhizobium/Agrobacterium group</taxon>
        <taxon>Agrobacterium</taxon>
    </lineage>
</organism>
<dbReference type="PROSITE" id="PS00629">
    <property type="entry name" value="IMP_1"/>
    <property type="match status" value="1"/>
</dbReference>
<dbReference type="InterPro" id="IPR020583">
    <property type="entry name" value="Inositol_monoP_metal-BS"/>
</dbReference>
<gene>
    <name evidence="6" type="ORF">QE369_001632</name>
</gene>
<feature type="binding site" evidence="5">
    <location>
        <position position="225"/>
    </location>
    <ligand>
        <name>Mg(2+)</name>
        <dbReference type="ChEBI" id="CHEBI:18420"/>
        <label>1</label>
        <note>catalytic</note>
    </ligand>
</feature>
<comment type="cofactor">
    <cofactor evidence="5">
        <name>Mg(2+)</name>
        <dbReference type="ChEBI" id="CHEBI:18420"/>
    </cofactor>
</comment>
<feature type="binding site" evidence="5">
    <location>
        <position position="95"/>
    </location>
    <ligand>
        <name>Mg(2+)</name>
        <dbReference type="ChEBI" id="CHEBI:18420"/>
        <label>1</label>
        <note>catalytic</note>
    </ligand>
</feature>
<dbReference type="EMBL" id="JAVIZC010000001">
    <property type="protein sequence ID" value="MDR6101454.1"/>
    <property type="molecule type" value="Genomic_DNA"/>
</dbReference>
<keyword evidence="3" id="KW-0378">Hydrolase</keyword>
<keyword evidence="2 5" id="KW-0479">Metal-binding</keyword>
<dbReference type="GO" id="GO:0006020">
    <property type="term" value="P:inositol metabolic process"/>
    <property type="evidence" value="ECO:0007669"/>
    <property type="project" value="TreeGrafter"/>
</dbReference>
<dbReference type="AlphaFoldDB" id="A0AAJ2ER63"/>
<evidence type="ECO:0000256" key="4">
    <source>
        <dbReference type="ARBA" id="ARBA00022842"/>
    </source>
</evidence>
<dbReference type="InterPro" id="IPR000760">
    <property type="entry name" value="Inositol_monophosphatase-like"/>
</dbReference>
<dbReference type="GO" id="GO:0008934">
    <property type="term" value="F:inositol monophosphate 1-phosphatase activity"/>
    <property type="evidence" value="ECO:0007669"/>
    <property type="project" value="TreeGrafter"/>
</dbReference>
<name>A0AAJ2ER63_9HYPH</name>
<dbReference type="Gene3D" id="3.30.540.10">
    <property type="entry name" value="Fructose-1,6-Bisphosphatase, subunit A, domain 1"/>
    <property type="match status" value="1"/>
</dbReference>
<evidence type="ECO:0000256" key="5">
    <source>
        <dbReference type="PIRSR" id="PIRSR600760-2"/>
    </source>
</evidence>
<dbReference type="SUPFAM" id="SSF56655">
    <property type="entry name" value="Carbohydrate phosphatase"/>
    <property type="match status" value="1"/>
</dbReference>
<reference evidence="6" key="1">
    <citation type="submission" date="2023-08" db="EMBL/GenBank/DDBJ databases">
        <title>Functional and genomic diversity of the sorghum phyllosphere microbiome.</title>
        <authorList>
            <person name="Shade A."/>
        </authorList>
    </citation>
    <scope>NUCLEOTIDE SEQUENCE</scope>
    <source>
        <strain evidence="6">SORGH_AS_0974</strain>
    </source>
</reference>
<accession>A0AAJ2ER63</accession>
<dbReference type="CDD" id="cd01517">
    <property type="entry name" value="PAP_phosphatase"/>
    <property type="match status" value="1"/>
</dbReference>
<dbReference type="PANTHER" id="PTHR20854">
    <property type="entry name" value="INOSITOL MONOPHOSPHATASE"/>
    <property type="match status" value="1"/>
</dbReference>
<evidence type="ECO:0000256" key="3">
    <source>
        <dbReference type="ARBA" id="ARBA00022801"/>
    </source>
</evidence>
<dbReference type="RefSeq" id="WP_309770283.1">
    <property type="nucleotide sequence ID" value="NZ_JAVIZC010000001.1"/>
</dbReference>
<dbReference type="PRINTS" id="PR00377">
    <property type="entry name" value="IMPHPHTASES"/>
</dbReference>
<evidence type="ECO:0000313" key="7">
    <source>
        <dbReference type="Proteomes" id="UP001255601"/>
    </source>
</evidence>
<dbReference type="Pfam" id="PF00459">
    <property type="entry name" value="Inositol_P"/>
    <property type="match status" value="1"/>
</dbReference>
<evidence type="ECO:0000256" key="1">
    <source>
        <dbReference type="ARBA" id="ARBA00009759"/>
    </source>
</evidence>
<protein>
    <submittedName>
        <fullName evidence="6">Fructose-1,6-bisphosphatase/inositol monophosphatase family enzyme</fullName>
    </submittedName>
</protein>
<dbReference type="Gene3D" id="3.40.190.80">
    <property type="match status" value="1"/>
</dbReference>
<comment type="similarity">
    <text evidence="1">Belongs to the inositol monophosphatase superfamily.</text>
</comment>
<proteinExistence type="inferred from homology"/>